<evidence type="ECO:0000259" key="12">
    <source>
        <dbReference type="PROSITE" id="PS50928"/>
    </source>
</evidence>
<dbReference type="Proteomes" id="UP000825072">
    <property type="component" value="Chromosome 1"/>
</dbReference>
<feature type="transmembrane region" description="Helical" evidence="10">
    <location>
        <begin position="99"/>
        <end position="119"/>
    </location>
</feature>
<dbReference type="GO" id="GO:0005886">
    <property type="term" value="C:plasma membrane"/>
    <property type="evidence" value="ECO:0007669"/>
    <property type="project" value="UniProtKB-SubCell"/>
</dbReference>
<evidence type="ECO:0000256" key="9">
    <source>
        <dbReference type="ARBA" id="ARBA00023136"/>
    </source>
</evidence>
<keyword evidence="4" id="KW-0813">Transport</keyword>
<dbReference type="NCBIfam" id="TIGR00974">
    <property type="entry name" value="3a0107s02c"/>
    <property type="match status" value="1"/>
</dbReference>
<evidence type="ECO:0000256" key="2">
    <source>
        <dbReference type="ARBA" id="ARBA00004651"/>
    </source>
</evidence>
<keyword evidence="6" id="KW-0592">Phosphate transport</keyword>
<dbReference type="EMBL" id="AP024747">
    <property type="protein sequence ID" value="BCY24385.1"/>
    <property type="molecule type" value="Genomic_DNA"/>
</dbReference>
<evidence type="ECO:0000256" key="11">
    <source>
        <dbReference type="SAM" id="MobiDB-lite"/>
    </source>
</evidence>
<evidence type="ECO:0000313" key="13">
    <source>
        <dbReference type="EMBL" id="BCY24385.1"/>
    </source>
</evidence>
<evidence type="ECO:0000256" key="10">
    <source>
        <dbReference type="RuleBase" id="RU363043"/>
    </source>
</evidence>
<evidence type="ECO:0000256" key="3">
    <source>
        <dbReference type="ARBA" id="ARBA00007069"/>
    </source>
</evidence>
<comment type="similarity">
    <text evidence="3 10">Belongs to the binding-protein-dependent transport system permease family. CysTW subfamily.</text>
</comment>
<gene>
    <name evidence="13" type="ORF">KB1_03750</name>
</gene>
<accession>A0AAD1KMA5</accession>
<protein>
    <recommendedName>
        <fullName evidence="10">Phosphate transport system permease protein PstA</fullName>
    </recommendedName>
</protein>
<dbReference type="GO" id="GO:0005315">
    <property type="term" value="F:phosphate transmembrane transporter activity"/>
    <property type="evidence" value="ECO:0007669"/>
    <property type="project" value="InterPro"/>
</dbReference>
<feature type="transmembrane region" description="Helical" evidence="10">
    <location>
        <begin position="278"/>
        <end position="297"/>
    </location>
</feature>
<keyword evidence="8 10" id="KW-1133">Transmembrane helix</keyword>
<name>A0AAD1KMA5_9ACTN</name>
<comment type="subcellular location">
    <subcellularLocation>
        <location evidence="2 10">Cell membrane</location>
        <topology evidence="2 10">Multi-pass membrane protein</topology>
    </subcellularLocation>
</comment>
<evidence type="ECO:0000256" key="6">
    <source>
        <dbReference type="ARBA" id="ARBA00022592"/>
    </source>
</evidence>
<dbReference type="InterPro" id="IPR051408">
    <property type="entry name" value="Phosphate_transprt_permease"/>
</dbReference>
<feature type="transmembrane region" description="Helical" evidence="10">
    <location>
        <begin position="164"/>
        <end position="180"/>
    </location>
</feature>
<dbReference type="GeneID" id="92879739"/>
<feature type="region of interest" description="Disordered" evidence="11">
    <location>
        <begin position="1"/>
        <end position="32"/>
    </location>
</feature>
<evidence type="ECO:0000256" key="4">
    <source>
        <dbReference type="ARBA" id="ARBA00022448"/>
    </source>
</evidence>
<dbReference type="InterPro" id="IPR005672">
    <property type="entry name" value="Phosphate_PstA"/>
</dbReference>
<dbReference type="InterPro" id="IPR035906">
    <property type="entry name" value="MetI-like_sf"/>
</dbReference>
<keyword evidence="7 10" id="KW-0812">Transmembrane</keyword>
<comment type="function">
    <text evidence="1">Part of the binding-protein-dependent transport system for phosphate; probably responsible for the translocation of the substrate across the membrane.</text>
</comment>
<dbReference type="PROSITE" id="PS50928">
    <property type="entry name" value="ABC_TM1"/>
    <property type="match status" value="1"/>
</dbReference>
<dbReference type="Gene3D" id="1.10.3720.10">
    <property type="entry name" value="MetI-like"/>
    <property type="match status" value="1"/>
</dbReference>
<dbReference type="SUPFAM" id="SSF161098">
    <property type="entry name" value="MetI-like"/>
    <property type="match status" value="1"/>
</dbReference>
<proteinExistence type="inferred from homology"/>
<evidence type="ECO:0000313" key="14">
    <source>
        <dbReference type="Proteomes" id="UP000825072"/>
    </source>
</evidence>
<organism evidence="13 14">
    <name type="scientific">Cutibacterium modestum</name>
    <dbReference type="NCBI Taxonomy" id="2559073"/>
    <lineage>
        <taxon>Bacteria</taxon>
        <taxon>Bacillati</taxon>
        <taxon>Actinomycetota</taxon>
        <taxon>Actinomycetes</taxon>
        <taxon>Propionibacteriales</taxon>
        <taxon>Propionibacteriaceae</taxon>
        <taxon>Cutibacterium</taxon>
    </lineage>
</organism>
<sequence length="310" mass="33062">MSATTPDHIARHGDDTPEAGQLDLSRPSGKRTTTSGCASVFMIVATLLAVIPLVWLLSAAIRRGIGSLFHVSWWTHSMDPSFELAKQGAIHAIVGTLEIGLLTSIISVPIALLTAIFLVEYARGTKIAKAISFAVDVLTGVPSIVAALFVFAVVVTTFGGAQSAWASSLALMILMIPTVLRSTEEMLKLVPDSLREASFALGVSKWKTIMRVVLPTSMTGILTGIVLGLARVMGETAPLIVLVQFNTELTFNPSTPNFATLPTVITNAYTQGGVDTPVVWGAAITLIILVMGFNLIARGISRRYMRRMGK</sequence>
<dbReference type="PANTHER" id="PTHR42922">
    <property type="entry name" value="PHOSPHATE TRANSPORT SYSTEM PERMEASE PROTEIN PSTA"/>
    <property type="match status" value="1"/>
</dbReference>
<evidence type="ECO:0000256" key="1">
    <source>
        <dbReference type="ARBA" id="ARBA00003510"/>
    </source>
</evidence>
<dbReference type="AlphaFoldDB" id="A0AAD1KMA5"/>
<dbReference type="GO" id="GO:0035435">
    <property type="term" value="P:phosphate ion transmembrane transport"/>
    <property type="evidence" value="ECO:0007669"/>
    <property type="project" value="InterPro"/>
</dbReference>
<dbReference type="RefSeq" id="WP_002528972.1">
    <property type="nucleotide sequence ID" value="NZ_AP024747.1"/>
</dbReference>
<keyword evidence="9 10" id="KW-0472">Membrane</keyword>
<dbReference type="CDD" id="cd06261">
    <property type="entry name" value="TM_PBP2"/>
    <property type="match status" value="1"/>
</dbReference>
<dbReference type="PANTHER" id="PTHR42922:SF1">
    <property type="entry name" value="PHOSPHATE TRANSPORT SYSTEM PERMEASE PROTEIN PSTA"/>
    <property type="match status" value="1"/>
</dbReference>
<feature type="domain" description="ABC transmembrane type-1" evidence="12">
    <location>
        <begin position="93"/>
        <end position="297"/>
    </location>
</feature>
<feature type="transmembrane region" description="Helical" evidence="10">
    <location>
        <begin position="40"/>
        <end position="61"/>
    </location>
</feature>
<evidence type="ECO:0000256" key="8">
    <source>
        <dbReference type="ARBA" id="ARBA00022989"/>
    </source>
</evidence>
<dbReference type="InterPro" id="IPR000515">
    <property type="entry name" value="MetI-like"/>
</dbReference>
<dbReference type="Pfam" id="PF00528">
    <property type="entry name" value="BPD_transp_1"/>
    <property type="match status" value="1"/>
</dbReference>
<evidence type="ECO:0000256" key="5">
    <source>
        <dbReference type="ARBA" id="ARBA00022475"/>
    </source>
</evidence>
<evidence type="ECO:0000256" key="7">
    <source>
        <dbReference type="ARBA" id="ARBA00022692"/>
    </source>
</evidence>
<reference evidence="13" key="1">
    <citation type="submission" date="2021-06" db="EMBL/GenBank/DDBJ databases">
        <title>Genome sequence of Cutibacterium modestum strain KB17-24694.</title>
        <authorList>
            <person name="Dekio I."/>
            <person name="Asahina A."/>
            <person name="Nishida M."/>
        </authorList>
    </citation>
    <scope>NUCLEOTIDE SEQUENCE</scope>
    <source>
        <strain evidence="13">KB17-24694</strain>
    </source>
</reference>
<feature type="transmembrane region" description="Helical" evidence="10">
    <location>
        <begin position="131"/>
        <end position="158"/>
    </location>
</feature>
<feature type="transmembrane region" description="Helical" evidence="10">
    <location>
        <begin position="212"/>
        <end position="233"/>
    </location>
</feature>
<keyword evidence="5 10" id="KW-1003">Cell membrane</keyword>